<keyword evidence="2" id="KW-0472">Membrane</keyword>
<feature type="transmembrane region" description="Helical" evidence="2">
    <location>
        <begin position="186"/>
        <end position="205"/>
    </location>
</feature>
<feature type="transmembrane region" description="Helical" evidence="2">
    <location>
        <begin position="160"/>
        <end position="179"/>
    </location>
</feature>
<comment type="caution">
    <text evidence="3">The sequence shown here is derived from an EMBL/GenBank/DDBJ whole genome shotgun (WGS) entry which is preliminary data.</text>
</comment>
<evidence type="ECO:0000256" key="2">
    <source>
        <dbReference type="SAM" id="Phobius"/>
    </source>
</evidence>
<keyword evidence="2" id="KW-1133">Transmembrane helix</keyword>
<keyword evidence="4" id="KW-1185">Reference proteome</keyword>
<feature type="transmembrane region" description="Helical" evidence="2">
    <location>
        <begin position="78"/>
        <end position="97"/>
    </location>
</feature>
<feature type="transmembrane region" description="Helical" evidence="2">
    <location>
        <begin position="241"/>
        <end position="264"/>
    </location>
</feature>
<sequence length="1218" mass="128127">MSSANQAQQRNHNQIYRVSLSGGWWWCSCCPPPHPIQASSSSDPIMSQYHQRGGGARDEDAPRRSGCRLLMMNIRARAEPLGVAARLVVIAGAFVALDTMSALHWHRHWIPNVPNNSSSISSITTDTPPPATQMLGALVLIAFDGVDGSLGATVRRAYDVVAGSIYAAVVSSIAIAAAGSYHPAVAAVYFVTLAIAGGVAAYSPAPVAAKQASLALLAASLSRAATGALTKSTIADAAFGWRLVAVALLAAALALFAAFIPLIFCSICDGRAVYRIRAAMQAEIADHARIIAAAAAAAADPEPNSSTDDDGNDNDDDEDHASTTQQRDDTTPRRKRTAKHFSAVARVYARRRAAVAASEADARMWTRAAEVRRLLGCASMEPRVPNAMRQLRWLAGALDAARWPLSAAVADACVSESAARALVLARVGEARGEPSAAHMLAMHPVIDENVPDSCLCRLPVAFHDTVELSPTVSHLLASVWQANLTLLASAGCAIDDDVPIPLAPWVRIATSWTSTEAPYTPQPNPPSPEASSEEAASTAMTQSPSFCQRMTREGARQQLQEACKALDGANAEGAPSGAAFRLSLLLYARTILAGLNTARATSFLTTHGTTSAHVKRGRGPCACIRGSAELWMQHFGRGWDGFAGAVAWMVKTAYGMLKWWVDRMAGRHTETSPCNSRVSVSGGGGVGRRNNSATITPNRSLGVSHARLWHAVRIGGAVTCASLLGCFVPGPGQASALAPIFVGFILIGNAEERPRKVNEQDDDAPAPLRGSASPPFAPQPRYGPLADRSLAFAPPSNAATIDRVAGVLLAAGVPGVLHALCFFGNGNLHAPVRTAIFASTLVIWLTMLQYIQVAARDCFHPTSIRVLQADAPGTDSTRRKGKEGALLGDASFRLLYAGEAALVASPLSLSILAWDATRIPPSLALAAQAVLAALTMSVAELLIRRRASDLWRRAMSVSLRRLARAAATAAEALAPAPPPALASQSALLPAKTWYGSQVRWLFQANVPKAREGSTSANPSDTRVQQWLDEAFGEAHPPDVEAPAHRRPNAPSIAKATAAVDELLRTLPPLRRDRARLQAVLEHASAEGGSAAASLPRWQRLLVAVERMQDACALAALSIDQRIALTHTSVRSSAGTNFSADPAAAAVFMHASTCAHAAASHVEASAHFTPSPAVRRTDAAAAADALLGRRSSDDADASVSVAAVRWCAAASEAEHAHVS</sequence>
<gene>
    <name evidence="3" type="ORF">PPROV_001070300</name>
</gene>
<feature type="region of interest" description="Disordered" evidence="1">
    <location>
        <begin position="515"/>
        <end position="544"/>
    </location>
</feature>
<evidence type="ECO:0000313" key="4">
    <source>
        <dbReference type="Proteomes" id="UP000660262"/>
    </source>
</evidence>
<name>A0A830HWZ5_9CHLO</name>
<accession>A0A830HWZ5</accession>
<proteinExistence type="predicted"/>
<dbReference type="EMBL" id="BNJQ01000037">
    <property type="protein sequence ID" value="GHP11976.1"/>
    <property type="molecule type" value="Genomic_DNA"/>
</dbReference>
<organism evidence="3 4">
    <name type="scientific">Pycnococcus provasolii</name>
    <dbReference type="NCBI Taxonomy" id="41880"/>
    <lineage>
        <taxon>Eukaryota</taxon>
        <taxon>Viridiplantae</taxon>
        <taxon>Chlorophyta</taxon>
        <taxon>Pseudoscourfieldiophyceae</taxon>
        <taxon>Pseudoscourfieldiales</taxon>
        <taxon>Pycnococcaceae</taxon>
        <taxon>Pycnococcus</taxon>
    </lineage>
</organism>
<dbReference type="AlphaFoldDB" id="A0A830HWZ5"/>
<feature type="region of interest" description="Disordered" evidence="1">
    <location>
        <begin position="671"/>
        <end position="693"/>
    </location>
</feature>
<feature type="compositionally biased region" description="Acidic residues" evidence="1">
    <location>
        <begin position="307"/>
        <end position="319"/>
    </location>
</feature>
<feature type="region of interest" description="Disordered" evidence="1">
    <location>
        <begin position="298"/>
        <end position="338"/>
    </location>
</feature>
<feature type="region of interest" description="Disordered" evidence="1">
    <location>
        <begin position="39"/>
        <end position="62"/>
    </location>
</feature>
<feature type="region of interest" description="Disordered" evidence="1">
    <location>
        <begin position="755"/>
        <end position="777"/>
    </location>
</feature>
<keyword evidence="2" id="KW-0812">Transmembrane</keyword>
<protein>
    <submittedName>
        <fullName evidence="3">Uncharacterized protein</fullName>
    </submittedName>
</protein>
<evidence type="ECO:0000256" key="1">
    <source>
        <dbReference type="SAM" id="MobiDB-lite"/>
    </source>
</evidence>
<dbReference type="Proteomes" id="UP000660262">
    <property type="component" value="Unassembled WGS sequence"/>
</dbReference>
<evidence type="ECO:0000313" key="3">
    <source>
        <dbReference type="EMBL" id="GHP11976.1"/>
    </source>
</evidence>
<feature type="compositionally biased region" description="Polar residues" evidence="1">
    <location>
        <begin position="39"/>
        <end position="50"/>
    </location>
</feature>
<reference evidence="3" key="1">
    <citation type="submission" date="2020-10" db="EMBL/GenBank/DDBJ databases">
        <title>Unveiling of a novel bifunctional photoreceptor, Dualchrome1, isolated from a cosmopolitan green alga.</title>
        <authorList>
            <person name="Suzuki S."/>
            <person name="Kawachi M."/>
        </authorList>
    </citation>
    <scope>NUCLEOTIDE SEQUENCE</scope>
    <source>
        <strain evidence="3">NIES 2893</strain>
    </source>
</reference>